<feature type="chain" id="PRO_5034298121" description="Peptidase S1 domain-containing protein" evidence="7">
    <location>
        <begin position="20"/>
        <end position="314"/>
    </location>
</feature>
<evidence type="ECO:0000256" key="2">
    <source>
        <dbReference type="ARBA" id="ARBA00022729"/>
    </source>
</evidence>
<dbReference type="SMART" id="SM00020">
    <property type="entry name" value="Tryp_SPc"/>
    <property type="match status" value="1"/>
</dbReference>
<dbReference type="Gene3D" id="2.40.10.10">
    <property type="entry name" value="Trypsin-like serine proteases"/>
    <property type="match status" value="2"/>
</dbReference>
<keyword evidence="3" id="KW-0378">Hydrolase</keyword>
<name>A0A8C9AV77_PROSS</name>
<accession>A0A8C9AV77</accession>
<dbReference type="InterPro" id="IPR009003">
    <property type="entry name" value="Peptidase_S1_PA"/>
</dbReference>
<evidence type="ECO:0000256" key="1">
    <source>
        <dbReference type="ARBA" id="ARBA00022670"/>
    </source>
</evidence>
<evidence type="ECO:0000259" key="8">
    <source>
        <dbReference type="PROSITE" id="PS50240"/>
    </source>
</evidence>
<evidence type="ECO:0000256" key="3">
    <source>
        <dbReference type="ARBA" id="ARBA00022801"/>
    </source>
</evidence>
<dbReference type="GO" id="GO:0006508">
    <property type="term" value="P:proteolysis"/>
    <property type="evidence" value="ECO:0007669"/>
    <property type="project" value="UniProtKB-KW"/>
</dbReference>
<dbReference type="PROSITE" id="PS00134">
    <property type="entry name" value="TRYPSIN_HIS"/>
    <property type="match status" value="1"/>
</dbReference>
<dbReference type="InterPro" id="IPR001314">
    <property type="entry name" value="Peptidase_S1A"/>
</dbReference>
<dbReference type="FunFam" id="2.40.10.10:FF:000024">
    <property type="entry name" value="Serine protease 53"/>
    <property type="match status" value="1"/>
</dbReference>
<dbReference type="InterPro" id="IPR018114">
    <property type="entry name" value="TRYPSIN_HIS"/>
</dbReference>
<proteinExistence type="predicted"/>
<evidence type="ECO:0000256" key="5">
    <source>
        <dbReference type="ARBA" id="ARBA00023157"/>
    </source>
</evidence>
<keyword evidence="2 7" id="KW-0732">Signal</keyword>
<dbReference type="Pfam" id="PF00089">
    <property type="entry name" value="Trypsin"/>
    <property type="match status" value="1"/>
</dbReference>
<protein>
    <recommendedName>
        <fullName evidence="8">Peptidase S1 domain-containing protein</fullName>
    </recommendedName>
</protein>
<keyword evidence="10" id="KW-1185">Reference proteome</keyword>
<dbReference type="InterPro" id="IPR043504">
    <property type="entry name" value="Peptidase_S1_PA_chymotrypsin"/>
</dbReference>
<evidence type="ECO:0000256" key="4">
    <source>
        <dbReference type="ARBA" id="ARBA00022825"/>
    </source>
</evidence>
<organism evidence="9 10">
    <name type="scientific">Prolemur simus</name>
    <name type="common">Greater bamboo lemur</name>
    <name type="synonym">Hapalemur simus</name>
    <dbReference type="NCBI Taxonomy" id="1328070"/>
    <lineage>
        <taxon>Eukaryota</taxon>
        <taxon>Metazoa</taxon>
        <taxon>Chordata</taxon>
        <taxon>Craniata</taxon>
        <taxon>Vertebrata</taxon>
        <taxon>Euteleostomi</taxon>
        <taxon>Mammalia</taxon>
        <taxon>Eutheria</taxon>
        <taxon>Euarchontoglires</taxon>
        <taxon>Primates</taxon>
        <taxon>Strepsirrhini</taxon>
        <taxon>Lemuriformes</taxon>
        <taxon>Lemuridae</taxon>
        <taxon>Prolemur</taxon>
    </lineage>
</organism>
<reference evidence="9" key="2">
    <citation type="submission" date="2025-09" db="UniProtKB">
        <authorList>
            <consortium name="Ensembl"/>
        </authorList>
    </citation>
    <scope>IDENTIFICATION</scope>
</reference>
<dbReference type="Ensembl" id="ENSPSMT00000041681.1">
    <property type="protein sequence ID" value="ENSPSMP00000036178.1"/>
    <property type="gene ID" value="ENSPSMG00000024893.1"/>
</dbReference>
<reference evidence="9" key="1">
    <citation type="submission" date="2025-08" db="UniProtKB">
        <authorList>
            <consortium name="Ensembl"/>
        </authorList>
    </citation>
    <scope>IDENTIFICATION</scope>
</reference>
<keyword evidence="5" id="KW-1015">Disulfide bond</keyword>
<dbReference type="InterPro" id="IPR001254">
    <property type="entry name" value="Trypsin_dom"/>
</dbReference>
<sequence>MPVLGSLLASPQMRWLLLALPCLGGSVSRAPGESTPPTALALVGIFGGCDVSARRFPWQVSLRFYSLRHDQRRHACGGSLIHPQWVLSAAHCVQPEELEACAFRVQVGQLRLYDHDQLTRVAKIIRHPQFNESLAARGGADIAPLELEAPTMLSEHVHPISLPPASLRVPLGKTCWVTGWGDIVYKKPLPPPYPLQEVDVPLVGNDDCARQYQNHSGGSSEVIRGDVLCTGREGRDSCQGDSRALVCRWNCSWVQVGVGSWGSFCGHQDFPGVYTRVTSYVSWIRQYVPGFLGPRRVAPCFGAVWSSCPTWGGG</sequence>
<evidence type="ECO:0000313" key="9">
    <source>
        <dbReference type="Ensembl" id="ENSPSMP00000036178.1"/>
    </source>
</evidence>
<evidence type="ECO:0000256" key="6">
    <source>
        <dbReference type="ARBA" id="ARBA00023180"/>
    </source>
</evidence>
<evidence type="ECO:0000313" key="10">
    <source>
        <dbReference type="Proteomes" id="UP000694414"/>
    </source>
</evidence>
<dbReference type="GeneTree" id="ENSGT00940000158868"/>
<dbReference type="CDD" id="cd00190">
    <property type="entry name" value="Tryp_SPc"/>
    <property type="match status" value="1"/>
</dbReference>
<dbReference type="Proteomes" id="UP000694414">
    <property type="component" value="Unplaced"/>
</dbReference>
<dbReference type="GO" id="GO:0004252">
    <property type="term" value="F:serine-type endopeptidase activity"/>
    <property type="evidence" value="ECO:0007669"/>
    <property type="project" value="InterPro"/>
</dbReference>
<feature type="signal peptide" evidence="7">
    <location>
        <begin position="1"/>
        <end position="19"/>
    </location>
</feature>
<keyword evidence="4" id="KW-0720">Serine protease</keyword>
<dbReference type="PROSITE" id="PS50240">
    <property type="entry name" value="TRYPSIN_DOM"/>
    <property type="match status" value="1"/>
</dbReference>
<dbReference type="PANTHER" id="PTHR24253:SF144">
    <property type="entry name" value="CHYMOTRYPSIN-LIKE PROTEASE CTRL-1-RELATED"/>
    <property type="match status" value="1"/>
</dbReference>
<feature type="domain" description="Peptidase S1" evidence="8">
    <location>
        <begin position="45"/>
        <end position="289"/>
    </location>
</feature>
<keyword evidence="6" id="KW-0325">Glycoprotein</keyword>
<dbReference type="AlphaFoldDB" id="A0A8C9AV77"/>
<dbReference type="SUPFAM" id="SSF50494">
    <property type="entry name" value="Trypsin-like serine proteases"/>
    <property type="match status" value="1"/>
</dbReference>
<keyword evidence="1" id="KW-0645">Protease</keyword>
<dbReference type="PANTHER" id="PTHR24253">
    <property type="entry name" value="TRANSMEMBRANE PROTEASE SERINE"/>
    <property type="match status" value="1"/>
</dbReference>
<evidence type="ECO:0000256" key="7">
    <source>
        <dbReference type="SAM" id="SignalP"/>
    </source>
</evidence>
<dbReference type="PRINTS" id="PR00722">
    <property type="entry name" value="CHYMOTRYPSIN"/>
</dbReference>